<dbReference type="GO" id="GO:0005886">
    <property type="term" value="C:plasma membrane"/>
    <property type="evidence" value="ECO:0007669"/>
    <property type="project" value="UniProtKB-SubCell"/>
</dbReference>
<dbReference type="RefSeq" id="WP_156683247.1">
    <property type="nucleotide sequence ID" value="NZ_CABWIB010000001.1"/>
</dbReference>
<feature type="transmembrane region" description="Helical" evidence="6">
    <location>
        <begin position="107"/>
        <end position="128"/>
    </location>
</feature>
<feature type="transmembrane region" description="Helical" evidence="6">
    <location>
        <begin position="80"/>
        <end position="101"/>
    </location>
</feature>
<feature type="transmembrane region" description="Helical" evidence="6">
    <location>
        <begin position="149"/>
        <end position="167"/>
    </location>
</feature>
<keyword evidence="9" id="KW-1185">Reference proteome</keyword>
<evidence type="ECO:0000313" key="8">
    <source>
        <dbReference type="EMBL" id="VWL85239.1"/>
    </source>
</evidence>
<feature type="transmembrane region" description="Helical" evidence="6">
    <location>
        <begin position="47"/>
        <end position="73"/>
    </location>
</feature>
<sequence length="281" mass="31466">MKKRMTIDIILIFASALLQSYLIEIVVKHANLVPMGFTGLSVLIQTIFAKFNIHVSLSLLLVLLNAPVAIFCAKHISKKFTFLSILQILLVAFFLKIFKFTPISNNVFLEVVIGSFIYGFSSVFALKGEGSTGGTDFIALYVSEKTGKTIWGHIFIFNAIIILLFGYNVGWEAAGYSIIFQYIITITISKFYLRYARLTLQIITKKGDEVSKAYINAVVHGMTKTNAKGCYTQTDIDVLYTVISTYELKTIVSLIKQVDPNAIINVIKTEEFYGNFILPTM</sequence>
<evidence type="ECO:0000256" key="4">
    <source>
        <dbReference type="ARBA" id="ARBA00022989"/>
    </source>
</evidence>
<reference evidence="8 9" key="1">
    <citation type="submission" date="2019-10" db="EMBL/GenBank/DDBJ databases">
        <authorList>
            <person name="Blom J."/>
        </authorList>
    </citation>
    <scope>NUCLEOTIDE SEQUENCE [LARGE SCALE GENOMIC DNA]</scope>
    <source>
        <strain evidence="8 9">ES3154-GLU</strain>
    </source>
</reference>
<feature type="transmembrane region" description="Helical" evidence="6">
    <location>
        <begin position="7"/>
        <end position="27"/>
    </location>
</feature>
<dbReference type="CDD" id="cd16380">
    <property type="entry name" value="YitT_C"/>
    <property type="match status" value="1"/>
</dbReference>
<keyword evidence="5 6" id="KW-0472">Membrane</keyword>
<organism evidence="8 9">
    <name type="scientific">Oceanivirga miroungae</name>
    <dbReference type="NCBI Taxonomy" id="1130046"/>
    <lineage>
        <taxon>Bacteria</taxon>
        <taxon>Fusobacteriati</taxon>
        <taxon>Fusobacteriota</taxon>
        <taxon>Fusobacteriia</taxon>
        <taxon>Fusobacteriales</taxon>
        <taxon>Leptotrichiaceae</taxon>
        <taxon>Oceanivirga</taxon>
    </lineage>
</organism>
<evidence type="ECO:0000256" key="2">
    <source>
        <dbReference type="ARBA" id="ARBA00022475"/>
    </source>
</evidence>
<evidence type="ECO:0000256" key="5">
    <source>
        <dbReference type="ARBA" id="ARBA00023136"/>
    </source>
</evidence>
<gene>
    <name evidence="8" type="ORF">OMES3154_00522</name>
</gene>
<proteinExistence type="predicted"/>
<dbReference type="Gene3D" id="3.30.70.120">
    <property type="match status" value="1"/>
</dbReference>
<dbReference type="Proteomes" id="UP000419017">
    <property type="component" value="Unassembled WGS sequence"/>
</dbReference>
<feature type="transmembrane region" description="Helical" evidence="6">
    <location>
        <begin position="173"/>
        <end position="193"/>
    </location>
</feature>
<evidence type="ECO:0000313" key="9">
    <source>
        <dbReference type="Proteomes" id="UP000419017"/>
    </source>
</evidence>
<dbReference type="PIRSF" id="PIRSF006483">
    <property type="entry name" value="Membrane_protein_YitT"/>
    <property type="match status" value="1"/>
</dbReference>
<comment type="subcellular location">
    <subcellularLocation>
        <location evidence="1">Cell membrane</location>
        <topology evidence="1">Multi-pass membrane protein</topology>
    </subcellularLocation>
</comment>
<keyword evidence="2" id="KW-1003">Cell membrane</keyword>
<dbReference type="InterPro" id="IPR019264">
    <property type="entry name" value="DUF2179"/>
</dbReference>
<name>A0A6I8M5N0_9FUSO</name>
<evidence type="ECO:0000256" key="6">
    <source>
        <dbReference type="SAM" id="Phobius"/>
    </source>
</evidence>
<dbReference type="AlphaFoldDB" id="A0A6I8M5N0"/>
<keyword evidence="3 6" id="KW-0812">Transmembrane</keyword>
<dbReference type="PANTHER" id="PTHR33545">
    <property type="entry name" value="UPF0750 MEMBRANE PROTEIN YITT-RELATED"/>
    <property type="match status" value="1"/>
</dbReference>
<dbReference type="Pfam" id="PF02588">
    <property type="entry name" value="YitT_membrane"/>
    <property type="match status" value="1"/>
</dbReference>
<protein>
    <recommendedName>
        <fullName evidence="7">DUF2179 domain-containing protein</fullName>
    </recommendedName>
</protein>
<dbReference type="InterPro" id="IPR051461">
    <property type="entry name" value="UPF0750_membrane"/>
</dbReference>
<dbReference type="Pfam" id="PF10035">
    <property type="entry name" value="DUF2179"/>
    <property type="match status" value="1"/>
</dbReference>
<dbReference type="EMBL" id="CABWIB010000001">
    <property type="protein sequence ID" value="VWL85239.1"/>
    <property type="molecule type" value="Genomic_DNA"/>
</dbReference>
<evidence type="ECO:0000256" key="3">
    <source>
        <dbReference type="ARBA" id="ARBA00022692"/>
    </source>
</evidence>
<dbReference type="InterPro" id="IPR003740">
    <property type="entry name" value="YitT"/>
</dbReference>
<feature type="domain" description="DUF2179" evidence="7">
    <location>
        <begin position="220"/>
        <end position="274"/>
    </location>
</feature>
<evidence type="ECO:0000259" key="7">
    <source>
        <dbReference type="Pfam" id="PF10035"/>
    </source>
</evidence>
<dbReference type="PANTHER" id="PTHR33545:SF5">
    <property type="entry name" value="UPF0750 MEMBRANE PROTEIN YITT"/>
    <property type="match status" value="1"/>
</dbReference>
<accession>A0A6I8M5N0</accession>
<keyword evidence="4 6" id="KW-1133">Transmembrane helix</keyword>
<dbReference type="InterPro" id="IPR015867">
    <property type="entry name" value="N-reg_PII/ATP_PRibTrfase_C"/>
</dbReference>
<evidence type="ECO:0000256" key="1">
    <source>
        <dbReference type="ARBA" id="ARBA00004651"/>
    </source>
</evidence>